<organism evidence="3">
    <name type="scientific">Arundo donax</name>
    <name type="common">Giant reed</name>
    <name type="synonym">Donax arundinaceus</name>
    <dbReference type="NCBI Taxonomy" id="35708"/>
    <lineage>
        <taxon>Eukaryota</taxon>
        <taxon>Viridiplantae</taxon>
        <taxon>Streptophyta</taxon>
        <taxon>Embryophyta</taxon>
        <taxon>Tracheophyta</taxon>
        <taxon>Spermatophyta</taxon>
        <taxon>Magnoliopsida</taxon>
        <taxon>Liliopsida</taxon>
        <taxon>Poales</taxon>
        <taxon>Poaceae</taxon>
        <taxon>PACMAD clade</taxon>
        <taxon>Arundinoideae</taxon>
        <taxon>Arundineae</taxon>
        <taxon>Arundo</taxon>
    </lineage>
</organism>
<feature type="chain" id="PRO_5002064905" evidence="2">
    <location>
        <begin position="25"/>
        <end position="122"/>
    </location>
</feature>
<evidence type="ECO:0000256" key="1">
    <source>
        <dbReference type="SAM" id="Phobius"/>
    </source>
</evidence>
<evidence type="ECO:0000256" key="2">
    <source>
        <dbReference type="SAM" id="SignalP"/>
    </source>
</evidence>
<proteinExistence type="predicted"/>
<feature type="transmembrane region" description="Helical" evidence="1">
    <location>
        <begin position="59"/>
        <end position="84"/>
    </location>
</feature>
<dbReference type="EMBL" id="GBRH01180760">
    <property type="protein sequence ID" value="JAE17136.1"/>
    <property type="molecule type" value="Transcribed_RNA"/>
</dbReference>
<feature type="signal peptide" evidence="2">
    <location>
        <begin position="1"/>
        <end position="24"/>
    </location>
</feature>
<protein>
    <submittedName>
        <fullName evidence="3">Uncharacterized protein</fullName>
    </submittedName>
</protein>
<keyword evidence="1" id="KW-0812">Transmembrane</keyword>
<reference evidence="3" key="1">
    <citation type="submission" date="2014-09" db="EMBL/GenBank/DDBJ databases">
        <authorList>
            <person name="Magalhaes I.L.F."/>
            <person name="Oliveira U."/>
            <person name="Santos F.R."/>
            <person name="Vidigal T.H.D.A."/>
            <person name="Brescovit A.D."/>
            <person name="Santos A.J."/>
        </authorList>
    </citation>
    <scope>NUCLEOTIDE SEQUENCE</scope>
    <source>
        <tissue evidence="3">Shoot tissue taken approximately 20 cm above the soil surface</tissue>
    </source>
</reference>
<keyword evidence="1" id="KW-0472">Membrane</keyword>
<accession>A0A0A9G3N0</accession>
<reference evidence="3" key="2">
    <citation type="journal article" date="2015" name="Data Brief">
        <title>Shoot transcriptome of the giant reed, Arundo donax.</title>
        <authorList>
            <person name="Barrero R.A."/>
            <person name="Guerrero F.D."/>
            <person name="Moolhuijzen P."/>
            <person name="Goolsby J.A."/>
            <person name="Tidwell J."/>
            <person name="Bellgard S.E."/>
            <person name="Bellgard M.I."/>
        </authorList>
    </citation>
    <scope>NUCLEOTIDE SEQUENCE</scope>
    <source>
        <tissue evidence="3">Shoot tissue taken approximately 20 cm above the soil surface</tissue>
    </source>
</reference>
<sequence>MAFSSSRTRGVLVVMILLCASASALPRANAAGSDPASVGEVDPMDHGSIPQAPPPFWEVVVTALLITLMVVILLVVLLTGLYCIAKLLFPPKQVDIEANTQTAEVELPDLPDVPRHNPRLHL</sequence>
<keyword evidence="1" id="KW-1133">Transmembrane helix</keyword>
<dbReference type="AlphaFoldDB" id="A0A0A9G3N0"/>
<name>A0A0A9G3N0_ARUDO</name>
<keyword evidence="2" id="KW-0732">Signal</keyword>
<evidence type="ECO:0000313" key="3">
    <source>
        <dbReference type="EMBL" id="JAE17136.1"/>
    </source>
</evidence>